<comment type="caution">
    <text evidence="1">The sequence shown here is derived from an EMBL/GenBank/DDBJ whole genome shotgun (WGS) entry which is preliminary data.</text>
</comment>
<dbReference type="AlphaFoldDB" id="A0A4R0XY50"/>
<dbReference type="Proteomes" id="UP000294192">
    <property type="component" value="Unassembled WGS sequence"/>
</dbReference>
<organism evidence="1 2">
    <name type="scientific">Mycoplasma marinum</name>
    <dbReference type="NCBI Taxonomy" id="1937190"/>
    <lineage>
        <taxon>Bacteria</taxon>
        <taxon>Bacillati</taxon>
        <taxon>Mycoplasmatota</taxon>
        <taxon>Mollicutes</taxon>
        <taxon>Mycoplasmataceae</taxon>
        <taxon>Mycoplasma</taxon>
    </lineage>
</organism>
<keyword evidence="2" id="KW-1185">Reference proteome</keyword>
<gene>
    <name evidence="1" type="ORF">C4B24_00030</name>
</gene>
<evidence type="ECO:0000313" key="1">
    <source>
        <dbReference type="EMBL" id="TCG11989.1"/>
    </source>
</evidence>
<protein>
    <recommendedName>
        <fullName evidence="3">HTH marR-type domain-containing protein</fullName>
    </recommendedName>
</protein>
<name>A0A4R0XY50_9MOLU</name>
<reference evidence="1 2" key="1">
    <citation type="submission" date="2018-02" db="EMBL/GenBank/DDBJ databases">
        <title>Mycoplasma marinum and Mycoplasma todarodis sp. nov., moderately halophilic and psychrotolerant mycoplasmas isolated from cephalopods.</title>
        <authorList>
            <person name="Viver T."/>
        </authorList>
    </citation>
    <scope>NUCLEOTIDE SEQUENCE [LARGE SCALE GENOMIC DNA]</scope>
    <source>
        <strain evidence="1 2">PE</strain>
    </source>
</reference>
<dbReference type="EMBL" id="PSZO01000001">
    <property type="protein sequence ID" value="TCG11989.1"/>
    <property type="molecule type" value="Genomic_DNA"/>
</dbReference>
<proteinExistence type="predicted"/>
<evidence type="ECO:0008006" key="3">
    <source>
        <dbReference type="Google" id="ProtNLM"/>
    </source>
</evidence>
<evidence type="ECO:0000313" key="2">
    <source>
        <dbReference type="Proteomes" id="UP000294192"/>
    </source>
</evidence>
<sequence length="164" mass="19263">MKSDYFGTQVPLTTQFIRGVWHMFRASKDEFNQECLHKLQKINPNLNFNKILVINAIVFDELVTKQLISKHLKKDAGNTSKVIKELVADGIVIEEKVKGLRSNILSVNKKFYKSYTILINEFYQGIFRIHFLEMFKKMAKVSLNEDIHEIDVILSDMWHNKMQK</sequence>
<accession>A0A4R0XY50</accession>
<dbReference type="RefSeq" id="WP_131598193.1">
    <property type="nucleotide sequence ID" value="NZ_CBDBYK010000003.1"/>
</dbReference>